<evidence type="ECO:0000313" key="9">
    <source>
        <dbReference type="EMBL" id="KAK0414581.1"/>
    </source>
</evidence>
<evidence type="ECO:0000256" key="7">
    <source>
        <dbReference type="SAM" id="SignalP"/>
    </source>
</evidence>
<dbReference type="InterPro" id="IPR009003">
    <property type="entry name" value="Peptidase_S1_PA"/>
</dbReference>
<dbReference type="GO" id="GO:0006508">
    <property type="term" value="P:proteolysis"/>
    <property type="evidence" value="ECO:0007669"/>
    <property type="project" value="UniProtKB-KW"/>
</dbReference>
<evidence type="ECO:0000259" key="8">
    <source>
        <dbReference type="PROSITE" id="PS50240"/>
    </source>
</evidence>
<evidence type="ECO:0000256" key="6">
    <source>
        <dbReference type="RuleBase" id="RU363034"/>
    </source>
</evidence>
<dbReference type="PRINTS" id="PR00722">
    <property type="entry name" value="CHYMOTRYPSIN"/>
</dbReference>
<sequence length="271" mass="29644">MRFTLCFLAIAGVSLAAKQPNAPPVPSVDVASQFILGGHQAFQGNFPYYVKIPACGGSLITPKHVLTAAHCIKDYTVGGPGSNAVMGLENRNKIWDTEGVQIRKIIKATSHKDYNNISKIDDIAIIEVDKPFDLNENVQLIRIKAEDTELQKLHWAVAVGFGATNAEGTEQVDELEYTDIPLISYDDCKKVWKYKIWYKQICGGSATSGVGGGDSGGPLAINDDCEYFQIGVVSFSAKDEADQGKFPAVYTRTSEYCIWMNKNTDGEFNCV</sequence>
<reference evidence="9" key="1">
    <citation type="submission" date="2023-06" db="EMBL/GenBank/DDBJ databases">
        <title>Genomic analysis of the entomopathogenic nematode Steinernema hermaphroditum.</title>
        <authorList>
            <person name="Schwarz E.M."/>
            <person name="Heppert J.K."/>
            <person name="Baniya A."/>
            <person name="Schwartz H.T."/>
            <person name="Tan C.-H."/>
            <person name="Antoshechkin I."/>
            <person name="Sternberg P.W."/>
            <person name="Goodrich-Blair H."/>
            <person name="Dillman A.R."/>
        </authorList>
    </citation>
    <scope>NUCLEOTIDE SEQUENCE</scope>
    <source>
        <strain evidence="9">PS9179</strain>
        <tissue evidence="9">Whole animal</tissue>
    </source>
</reference>
<organism evidence="9 10">
    <name type="scientific">Steinernema hermaphroditum</name>
    <dbReference type="NCBI Taxonomy" id="289476"/>
    <lineage>
        <taxon>Eukaryota</taxon>
        <taxon>Metazoa</taxon>
        <taxon>Ecdysozoa</taxon>
        <taxon>Nematoda</taxon>
        <taxon>Chromadorea</taxon>
        <taxon>Rhabditida</taxon>
        <taxon>Tylenchina</taxon>
        <taxon>Panagrolaimomorpha</taxon>
        <taxon>Strongyloidoidea</taxon>
        <taxon>Steinernematidae</taxon>
        <taxon>Steinernema</taxon>
    </lineage>
</organism>
<evidence type="ECO:0000313" key="10">
    <source>
        <dbReference type="Proteomes" id="UP001175271"/>
    </source>
</evidence>
<dbReference type="FunFam" id="2.40.10.10:FF:000068">
    <property type="entry name" value="transmembrane protease serine 2"/>
    <property type="match status" value="1"/>
</dbReference>
<keyword evidence="7" id="KW-0732">Signal</keyword>
<dbReference type="CDD" id="cd00190">
    <property type="entry name" value="Tryp_SPc"/>
    <property type="match status" value="1"/>
</dbReference>
<proteinExistence type="inferred from homology"/>
<dbReference type="Proteomes" id="UP001175271">
    <property type="component" value="Unassembled WGS sequence"/>
</dbReference>
<feature type="signal peptide" evidence="7">
    <location>
        <begin position="1"/>
        <end position="16"/>
    </location>
</feature>
<dbReference type="EMBL" id="JAUCMV010000002">
    <property type="protein sequence ID" value="KAK0414581.1"/>
    <property type="molecule type" value="Genomic_DNA"/>
</dbReference>
<dbReference type="InterPro" id="IPR001254">
    <property type="entry name" value="Trypsin_dom"/>
</dbReference>
<dbReference type="PANTHER" id="PTHR24276">
    <property type="entry name" value="POLYSERASE-RELATED"/>
    <property type="match status" value="1"/>
</dbReference>
<name>A0AA39I0A4_9BILA</name>
<dbReference type="PROSITE" id="PS50240">
    <property type="entry name" value="TRYPSIN_DOM"/>
    <property type="match status" value="1"/>
</dbReference>
<accession>A0AA39I0A4</accession>
<evidence type="ECO:0000256" key="1">
    <source>
        <dbReference type="ARBA" id="ARBA00007664"/>
    </source>
</evidence>
<dbReference type="PROSITE" id="PS00135">
    <property type="entry name" value="TRYPSIN_SER"/>
    <property type="match status" value="1"/>
</dbReference>
<evidence type="ECO:0000256" key="3">
    <source>
        <dbReference type="ARBA" id="ARBA00022801"/>
    </source>
</evidence>
<dbReference type="InterPro" id="IPR018114">
    <property type="entry name" value="TRYPSIN_HIS"/>
</dbReference>
<feature type="domain" description="Peptidase S1" evidence="8">
    <location>
        <begin position="35"/>
        <end position="265"/>
    </location>
</feature>
<keyword evidence="2 6" id="KW-0645">Protease</keyword>
<dbReference type="GO" id="GO:0004252">
    <property type="term" value="F:serine-type endopeptidase activity"/>
    <property type="evidence" value="ECO:0007669"/>
    <property type="project" value="InterPro"/>
</dbReference>
<evidence type="ECO:0000256" key="2">
    <source>
        <dbReference type="ARBA" id="ARBA00022670"/>
    </source>
</evidence>
<dbReference type="SMART" id="SM00020">
    <property type="entry name" value="Tryp_SPc"/>
    <property type="match status" value="1"/>
</dbReference>
<dbReference type="InterPro" id="IPR033116">
    <property type="entry name" value="TRYPSIN_SER"/>
</dbReference>
<dbReference type="AlphaFoldDB" id="A0AA39I0A4"/>
<keyword evidence="3 6" id="KW-0378">Hydrolase</keyword>
<protein>
    <recommendedName>
        <fullName evidence="8">Peptidase S1 domain-containing protein</fullName>
    </recommendedName>
</protein>
<keyword evidence="4 6" id="KW-0720">Serine protease</keyword>
<gene>
    <name evidence="9" type="ORF">QR680_011511</name>
</gene>
<evidence type="ECO:0000256" key="4">
    <source>
        <dbReference type="ARBA" id="ARBA00022825"/>
    </source>
</evidence>
<dbReference type="InterPro" id="IPR050430">
    <property type="entry name" value="Peptidase_S1"/>
</dbReference>
<dbReference type="InterPro" id="IPR001314">
    <property type="entry name" value="Peptidase_S1A"/>
</dbReference>
<keyword evidence="5" id="KW-1015">Disulfide bond</keyword>
<dbReference type="Pfam" id="PF00089">
    <property type="entry name" value="Trypsin"/>
    <property type="match status" value="1"/>
</dbReference>
<dbReference type="SUPFAM" id="SSF50494">
    <property type="entry name" value="Trypsin-like serine proteases"/>
    <property type="match status" value="1"/>
</dbReference>
<dbReference type="Gene3D" id="2.40.10.10">
    <property type="entry name" value="Trypsin-like serine proteases"/>
    <property type="match status" value="1"/>
</dbReference>
<feature type="chain" id="PRO_5041242219" description="Peptidase S1 domain-containing protein" evidence="7">
    <location>
        <begin position="17"/>
        <end position="271"/>
    </location>
</feature>
<comment type="similarity">
    <text evidence="1">Belongs to the peptidase S1 family.</text>
</comment>
<dbReference type="InterPro" id="IPR043504">
    <property type="entry name" value="Peptidase_S1_PA_chymotrypsin"/>
</dbReference>
<dbReference type="PANTHER" id="PTHR24276:SF95">
    <property type="entry name" value="PEPTIDASE S1 DOMAIN-CONTAINING PROTEIN"/>
    <property type="match status" value="1"/>
</dbReference>
<dbReference type="PROSITE" id="PS00134">
    <property type="entry name" value="TRYPSIN_HIS"/>
    <property type="match status" value="1"/>
</dbReference>
<keyword evidence="10" id="KW-1185">Reference proteome</keyword>
<comment type="caution">
    <text evidence="9">The sequence shown here is derived from an EMBL/GenBank/DDBJ whole genome shotgun (WGS) entry which is preliminary data.</text>
</comment>
<evidence type="ECO:0000256" key="5">
    <source>
        <dbReference type="ARBA" id="ARBA00023157"/>
    </source>
</evidence>